<dbReference type="InterPro" id="IPR029066">
    <property type="entry name" value="PLP-binding_barrel"/>
</dbReference>
<feature type="modified residue" description="N6-(pyridoxal phosphate)lysine" evidence="2 3">
    <location>
        <position position="35"/>
    </location>
</feature>
<comment type="caution">
    <text evidence="6">The sequence shown here is derived from an EMBL/GenBank/DDBJ whole genome shotgun (WGS) entry which is preliminary data.</text>
</comment>
<dbReference type="PANTHER" id="PTHR10146">
    <property type="entry name" value="PROLINE SYNTHETASE CO-TRANSCRIBED BACTERIAL HOMOLOG PROTEIN"/>
    <property type="match status" value="1"/>
</dbReference>
<comment type="cofactor">
    <cofactor evidence="3">
        <name>pyridoxal 5'-phosphate</name>
        <dbReference type="ChEBI" id="CHEBI:597326"/>
    </cofactor>
</comment>
<dbReference type="PANTHER" id="PTHR10146:SF14">
    <property type="entry name" value="PYRIDOXAL PHOSPHATE HOMEOSTASIS PROTEIN"/>
    <property type="match status" value="1"/>
</dbReference>
<dbReference type="InterPro" id="IPR001608">
    <property type="entry name" value="Ala_racemase_N"/>
</dbReference>
<protein>
    <recommendedName>
        <fullName evidence="2">Pyridoxal phosphate homeostasis protein</fullName>
        <shortName evidence="2">PLP homeostasis protein</shortName>
    </recommendedName>
</protein>
<dbReference type="InterPro" id="IPR011078">
    <property type="entry name" value="PyrdxlP_homeostasis"/>
</dbReference>
<dbReference type="GO" id="GO:0030170">
    <property type="term" value="F:pyridoxal phosphate binding"/>
    <property type="evidence" value="ECO:0007669"/>
    <property type="project" value="UniProtKB-UniRule"/>
</dbReference>
<comment type="similarity">
    <text evidence="2 4">Belongs to the pyridoxal phosphate-binding protein YggS/PROSC family.</text>
</comment>
<evidence type="ECO:0000313" key="6">
    <source>
        <dbReference type="EMBL" id="HFH27984.1"/>
    </source>
</evidence>
<accession>A0A7C3IF18</accession>
<evidence type="ECO:0000259" key="5">
    <source>
        <dbReference type="Pfam" id="PF01168"/>
    </source>
</evidence>
<dbReference type="CDD" id="cd00635">
    <property type="entry name" value="PLPDE_III_YBL036c_like"/>
    <property type="match status" value="1"/>
</dbReference>
<dbReference type="SUPFAM" id="SSF51419">
    <property type="entry name" value="PLP-binding barrel"/>
    <property type="match status" value="1"/>
</dbReference>
<keyword evidence="1 2" id="KW-0663">Pyridoxal phosphate</keyword>
<reference evidence="6" key="1">
    <citation type="journal article" date="2020" name="mSystems">
        <title>Genome- and Community-Level Interaction Insights into Carbon Utilization and Element Cycling Functions of Hydrothermarchaeota in Hydrothermal Sediment.</title>
        <authorList>
            <person name="Zhou Z."/>
            <person name="Liu Y."/>
            <person name="Xu W."/>
            <person name="Pan J."/>
            <person name="Luo Z.H."/>
            <person name="Li M."/>
        </authorList>
    </citation>
    <scope>NUCLEOTIDE SEQUENCE [LARGE SCALE GENOMIC DNA]</scope>
    <source>
        <strain evidence="6">SpSt-503</strain>
    </source>
</reference>
<gene>
    <name evidence="6" type="ORF">ENS59_00510</name>
</gene>
<dbReference type="NCBIfam" id="TIGR00044">
    <property type="entry name" value="YggS family pyridoxal phosphate-dependent enzyme"/>
    <property type="match status" value="1"/>
</dbReference>
<dbReference type="FunFam" id="3.20.20.10:FF:000018">
    <property type="entry name" value="Pyridoxal phosphate homeostasis protein"/>
    <property type="match status" value="1"/>
</dbReference>
<dbReference type="HAMAP" id="MF_02087">
    <property type="entry name" value="PLP_homeostasis"/>
    <property type="match status" value="1"/>
</dbReference>
<comment type="function">
    <text evidence="2">Pyridoxal 5'-phosphate (PLP)-binding protein, which is involved in PLP homeostasis.</text>
</comment>
<evidence type="ECO:0000256" key="3">
    <source>
        <dbReference type="PIRSR" id="PIRSR004848-1"/>
    </source>
</evidence>
<name>A0A7C3IF18_9SPIR</name>
<proteinExistence type="inferred from homology"/>
<dbReference type="EMBL" id="DSVL01000014">
    <property type="protein sequence ID" value="HFH27984.1"/>
    <property type="molecule type" value="Genomic_DNA"/>
</dbReference>
<organism evidence="6">
    <name type="scientific">Gracilinema caldarium</name>
    <dbReference type="NCBI Taxonomy" id="215591"/>
    <lineage>
        <taxon>Bacteria</taxon>
        <taxon>Pseudomonadati</taxon>
        <taxon>Spirochaetota</taxon>
        <taxon>Spirochaetia</taxon>
        <taxon>Spirochaetales</taxon>
        <taxon>Breznakiellaceae</taxon>
        <taxon>Gracilinema</taxon>
    </lineage>
</organism>
<evidence type="ECO:0000256" key="1">
    <source>
        <dbReference type="ARBA" id="ARBA00022898"/>
    </source>
</evidence>
<dbReference type="PIRSF" id="PIRSF004848">
    <property type="entry name" value="YBL036c_PLPDEIII"/>
    <property type="match status" value="1"/>
</dbReference>
<dbReference type="AlphaFoldDB" id="A0A7C3IF18"/>
<dbReference type="Gene3D" id="3.20.20.10">
    <property type="entry name" value="Alanine racemase"/>
    <property type="match status" value="1"/>
</dbReference>
<sequence length="231" mass="26094">MSVRDNIARTEERIQRACERSGRRRDEIRLMAVSKFQSLDAIAEAYQAGIRLFGESRVQEAKAKFGNPLPEMADLELHCIGQLQRNKAKVAVQLFSCIQSVDRNELIMELAHQCQREQKHIDILLELHTGESSKTGYPDVDALSEGAELVLAYPQLRLRGLMTMAPYTDDTLMIRRSFKSLVAAQKTLHQRFPELTLEVLSMGMSNDFEIAIEEGSTLLRIGTALFKGDEP</sequence>
<feature type="domain" description="Alanine racemase N-terminal" evidence="5">
    <location>
        <begin position="12"/>
        <end position="227"/>
    </location>
</feature>
<evidence type="ECO:0000256" key="4">
    <source>
        <dbReference type="RuleBase" id="RU004514"/>
    </source>
</evidence>
<evidence type="ECO:0000256" key="2">
    <source>
        <dbReference type="HAMAP-Rule" id="MF_02087"/>
    </source>
</evidence>
<dbReference type="Pfam" id="PF01168">
    <property type="entry name" value="Ala_racemase_N"/>
    <property type="match status" value="1"/>
</dbReference>